<gene>
    <name evidence="3" type="ORF">UFOPK1581_00412</name>
</gene>
<feature type="coiled-coil region" evidence="1">
    <location>
        <begin position="14"/>
        <end position="168"/>
    </location>
</feature>
<dbReference type="Pfam" id="PF24481">
    <property type="entry name" value="CT398_CC"/>
    <property type="match status" value="1"/>
</dbReference>
<dbReference type="PANTHER" id="PTHR39082:SF1">
    <property type="entry name" value="SCAVENGER RECEPTOR CLASS A MEMBER 3"/>
    <property type="match status" value="1"/>
</dbReference>
<evidence type="ECO:0000313" key="3">
    <source>
        <dbReference type="EMBL" id="CAB4554878.1"/>
    </source>
</evidence>
<dbReference type="PANTHER" id="PTHR39082">
    <property type="entry name" value="PHOSPHOLIPASE C-BETA-2-RELATED"/>
    <property type="match status" value="1"/>
</dbReference>
<evidence type="ECO:0000256" key="1">
    <source>
        <dbReference type="SAM" id="Coils"/>
    </source>
</evidence>
<name>A0A6J6CYZ1_9ZZZZ</name>
<dbReference type="InterPro" id="IPR052376">
    <property type="entry name" value="Oxidative_Scav/Glycosyltrans"/>
</dbReference>
<dbReference type="AlphaFoldDB" id="A0A6J6CYZ1"/>
<sequence>MIASLADQKQLLALAAHDVELARINNSRKQAQAETELDEASSETLRLSDLLIDARNAVGDLEMELSRAEADLELVANRITKDKQLLSSTSSAKDAQGIEHELNTLASRRSELEDAQLQIMELLESAQLNHENLKREKQAADETLGALQRRINSELADLTSQAEKIQTERKSIITSIDQGLASAYERKYSRGVAVGRLSGRDCGACRLSITATSFEELMALPSEELAECPNCQAFLVRS</sequence>
<dbReference type="InterPro" id="IPR056003">
    <property type="entry name" value="CT398_CC_hairpin"/>
</dbReference>
<accession>A0A6J6CYZ1</accession>
<feature type="domain" description="CT398-like coiled coil hairpin" evidence="2">
    <location>
        <begin position="14"/>
        <end position="187"/>
    </location>
</feature>
<proteinExistence type="predicted"/>
<dbReference type="EMBL" id="CAEZTB010000052">
    <property type="protein sequence ID" value="CAB4554878.1"/>
    <property type="molecule type" value="Genomic_DNA"/>
</dbReference>
<keyword evidence="1" id="KW-0175">Coiled coil</keyword>
<dbReference type="Gene3D" id="1.10.287.1490">
    <property type="match status" value="1"/>
</dbReference>
<organism evidence="3">
    <name type="scientific">freshwater metagenome</name>
    <dbReference type="NCBI Taxonomy" id="449393"/>
    <lineage>
        <taxon>unclassified sequences</taxon>
        <taxon>metagenomes</taxon>
        <taxon>ecological metagenomes</taxon>
    </lineage>
</organism>
<evidence type="ECO:0000259" key="2">
    <source>
        <dbReference type="Pfam" id="PF24481"/>
    </source>
</evidence>
<protein>
    <submittedName>
        <fullName evidence="3">Unannotated protein</fullName>
    </submittedName>
</protein>
<reference evidence="3" key="1">
    <citation type="submission" date="2020-05" db="EMBL/GenBank/DDBJ databases">
        <authorList>
            <person name="Chiriac C."/>
            <person name="Salcher M."/>
            <person name="Ghai R."/>
            <person name="Kavagutti S V."/>
        </authorList>
    </citation>
    <scope>NUCLEOTIDE SEQUENCE</scope>
</reference>